<organism evidence="1 2">
    <name type="scientific">Pleionea mediterranea</name>
    <dbReference type="NCBI Taxonomy" id="523701"/>
    <lineage>
        <taxon>Bacteria</taxon>
        <taxon>Pseudomonadati</taxon>
        <taxon>Pseudomonadota</taxon>
        <taxon>Gammaproteobacteria</taxon>
        <taxon>Oceanospirillales</taxon>
        <taxon>Pleioneaceae</taxon>
        <taxon>Pleionea</taxon>
    </lineage>
</organism>
<evidence type="ECO:0000313" key="2">
    <source>
        <dbReference type="Proteomes" id="UP000245790"/>
    </source>
</evidence>
<protein>
    <submittedName>
        <fullName evidence="1">Uncharacterized protein</fullName>
    </submittedName>
</protein>
<dbReference type="EMBL" id="QGGU01000004">
    <property type="protein sequence ID" value="PWK53041.1"/>
    <property type="molecule type" value="Genomic_DNA"/>
</dbReference>
<dbReference type="AlphaFoldDB" id="A0A316FWH2"/>
<keyword evidence="2" id="KW-1185">Reference proteome</keyword>
<proteinExistence type="predicted"/>
<dbReference type="Proteomes" id="UP000245790">
    <property type="component" value="Unassembled WGS sequence"/>
</dbReference>
<comment type="caution">
    <text evidence="1">The sequence shown here is derived from an EMBL/GenBank/DDBJ whole genome shotgun (WGS) entry which is preliminary data.</text>
</comment>
<reference evidence="1 2" key="1">
    <citation type="submission" date="2018-05" db="EMBL/GenBank/DDBJ databases">
        <title>Genomic Encyclopedia of Type Strains, Phase IV (KMG-IV): sequencing the most valuable type-strain genomes for metagenomic binning, comparative biology and taxonomic classification.</title>
        <authorList>
            <person name="Goeker M."/>
        </authorList>
    </citation>
    <scope>NUCLEOTIDE SEQUENCE [LARGE SCALE GENOMIC DNA]</scope>
    <source>
        <strain evidence="1 2">DSM 25350</strain>
    </source>
</reference>
<gene>
    <name evidence="1" type="ORF">C8D97_104259</name>
</gene>
<accession>A0A316FWH2</accession>
<evidence type="ECO:0000313" key="1">
    <source>
        <dbReference type="EMBL" id="PWK53041.1"/>
    </source>
</evidence>
<sequence>MIFEPFVGLGMLKFGMEKAEVESLLENISGVGDCIFEDGKLSAFSIYPDDADSLIISGDEILKMDRLTAALNLAYQSGDYGQAQGGSLYFMDLGCAILQFESPSREFFLFSQGYDTGEPLMEMSPDTIEAYYEENNWDD</sequence>
<dbReference type="RefSeq" id="WP_210204877.1">
    <property type="nucleotide sequence ID" value="NZ_QGGU01000004.1"/>
</dbReference>
<name>A0A316FWH2_9GAMM</name>